<keyword evidence="2" id="KW-1185">Reference proteome</keyword>
<gene>
    <name evidence="1" type="ORF">SAMN06297397_1691</name>
</gene>
<protein>
    <submittedName>
        <fullName evidence="1">Anaerobic ribonucleoside-triphosphate reductase activating protein</fullName>
    </submittedName>
</protein>
<organism evidence="1 2">
    <name type="scientific">Aristaeella lactis</name>
    <dbReference type="NCBI Taxonomy" id="3046383"/>
    <lineage>
        <taxon>Bacteria</taxon>
        <taxon>Bacillati</taxon>
        <taxon>Bacillota</taxon>
        <taxon>Clostridia</taxon>
        <taxon>Eubacteriales</taxon>
        <taxon>Aristaeellaceae</taxon>
        <taxon>Aristaeella</taxon>
    </lineage>
</organism>
<evidence type="ECO:0000313" key="1">
    <source>
        <dbReference type="EMBL" id="SMC63637.1"/>
    </source>
</evidence>
<accession>A0AC61PLM8</accession>
<proteinExistence type="predicted"/>
<dbReference type="EMBL" id="FWXZ01000003">
    <property type="protein sequence ID" value="SMC63637.1"/>
    <property type="molecule type" value="Genomic_DNA"/>
</dbReference>
<comment type="caution">
    <text evidence="1">The sequence shown here is derived from an EMBL/GenBank/DDBJ whole genome shotgun (WGS) entry which is preliminary data.</text>
</comment>
<dbReference type="Proteomes" id="UP000192328">
    <property type="component" value="Unassembled WGS sequence"/>
</dbReference>
<evidence type="ECO:0000313" key="2">
    <source>
        <dbReference type="Proteomes" id="UP000192328"/>
    </source>
</evidence>
<name>A0AC61PLM8_9FIRM</name>
<sequence length="202" mass="22921">MYIARILYPVKVLGPGDRIVIWFAGCEHQCPGCSNPELWDQNERYHTDLNSVMNLINLIVDQHKVDGFTITGGDPFYQPNALKELLYELAKISSDILVYTGYSYNKIKDIYSDILGDIAVLIDGKYIEAENHGSLLRGSDNQDILILNENVRPIYENYLSTHTSSIQNFSTTDGIISVGIHHPRYEEQLLEISKRKGLEVKS</sequence>
<reference evidence="1" key="1">
    <citation type="submission" date="2017-04" db="EMBL/GenBank/DDBJ databases">
        <authorList>
            <person name="Varghese N."/>
            <person name="Submissions S."/>
        </authorList>
    </citation>
    <scope>NUCLEOTIDE SEQUENCE</scope>
    <source>
        <strain evidence="1">WTE2008</strain>
    </source>
</reference>